<keyword evidence="3" id="KW-0722">Serine protease inhibitor</keyword>
<dbReference type="PANTHER" id="PTHR11461">
    <property type="entry name" value="SERINE PROTEASE INHIBITOR, SERPIN"/>
    <property type="match status" value="1"/>
</dbReference>
<feature type="chain" id="PRO_5019766316" evidence="5">
    <location>
        <begin position="19"/>
        <end position="391"/>
    </location>
</feature>
<sequence length="391" mass="44130">MELEIAALLALILAWTHGATLEEFTNGNNLFAADIYKEVIKTNNENVLISPLSAEIVFAMAQSGAKGKTGEEIRTSLHLPNTDEETQLVVKSVLPTLNGNGSFQLYSANKMYVTDKFPVKEEFKQVATKVYQADLENVDFGHNVETADNINKWVEKQTQNKIHNLIESDMLDDRTVAILLNALYFKAKWNTHFDVSLTKKENFYKTAGDVTEVDFMHVYDENYNYYESEELNAKFLEIPFQGEDLSMVFVLPNEKTGLAALENRVEKVFGQHNFAGTLLNVTIPKLKIGSTTDLRQVLENLGVKKAFSPNKADFTGAIDLKGFYINEAKQKTFIDVDEQGVEAAAISYIGWHFLSEPPKAIKEFVADHPFIFYIKLKNFILFAGRVLTPEQ</sequence>
<dbReference type="AlphaFoldDB" id="A0A482W9U9"/>
<evidence type="ECO:0000256" key="4">
    <source>
        <dbReference type="RuleBase" id="RU000411"/>
    </source>
</evidence>
<feature type="domain" description="Serpin" evidence="6">
    <location>
        <begin position="33"/>
        <end position="389"/>
    </location>
</feature>
<dbReference type="SMART" id="SM00093">
    <property type="entry name" value="SERPIN"/>
    <property type="match status" value="1"/>
</dbReference>
<dbReference type="InterPro" id="IPR042178">
    <property type="entry name" value="Serpin_sf_1"/>
</dbReference>
<keyword evidence="8" id="KW-1185">Reference proteome</keyword>
<evidence type="ECO:0000259" key="6">
    <source>
        <dbReference type="SMART" id="SM00093"/>
    </source>
</evidence>
<dbReference type="Proteomes" id="UP000292052">
    <property type="component" value="Unassembled WGS sequence"/>
</dbReference>
<evidence type="ECO:0000256" key="1">
    <source>
        <dbReference type="ARBA" id="ARBA00009500"/>
    </source>
</evidence>
<accession>A0A482W9U9</accession>
<dbReference type="Pfam" id="PF00079">
    <property type="entry name" value="Serpin"/>
    <property type="match status" value="1"/>
</dbReference>
<dbReference type="InterPro" id="IPR023795">
    <property type="entry name" value="Serpin_CS"/>
</dbReference>
<evidence type="ECO:0000256" key="2">
    <source>
        <dbReference type="ARBA" id="ARBA00022690"/>
    </source>
</evidence>
<feature type="signal peptide" evidence="5">
    <location>
        <begin position="1"/>
        <end position="18"/>
    </location>
</feature>
<dbReference type="InterPro" id="IPR042185">
    <property type="entry name" value="Serpin_sf_2"/>
</dbReference>
<evidence type="ECO:0000313" key="7">
    <source>
        <dbReference type="EMBL" id="RZC41509.1"/>
    </source>
</evidence>
<dbReference type="GO" id="GO:0005615">
    <property type="term" value="C:extracellular space"/>
    <property type="evidence" value="ECO:0007669"/>
    <property type="project" value="InterPro"/>
</dbReference>
<reference evidence="7 8" key="1">
    <citation type="submission" date="2017-03" db="EMBL/GenBank/DDBJ databases">
        <title>Genome of the blue death feigning beetle - Asbolus verrucosus.</title>
        <authorList>
            <person name="Rider S.D."/>
        </authorList>
    </citation>
    <scope>NUCLEOTIDE SEQUENCE [LARGE SCALE GENOMIC DNA]</scope>
    <source>
        <strain evidence="7">Butters</strain>
        <tissue evidence="7">Head and leg muscle</tissue>
    </source>
</reference>
<comment type="similarity">
    <text evidence="1 4">Belongs to the serpin family.</text>
</comment>
<dbReference type="InterPro" id="IPR000215">
    <property type="entry name" value="Serpin_fam"/>
</dbReference>
<keyword evidence="2" id="KW-0646">Protease inhibitor</keyword>
<organism evidence="7 8">
    <name type="scientific">Asbolus verrucosus</name>
    <name type="common">Desert ironclad beetle</name>
    <dbReference type="NCBI Taxonomy" id="1661398"/>
    <lineage>
        <taxon>Eukaryota</taxon>
        <taxon>Metazoa</taxon>
        <taxon>Ecdysozoa</taxon>
        <taxon>Arthropoda</taxon>
        <taxon>Hexapoda</taxon>
        <taxon>Insecta</taxon>
        <taxon>Pterygota</taxon>
        <taxon>Neoptera</taxon>
        <taxon>Endopterygota</taxon>
        <taxon>Coleoptera</taxon>
        <taxon>Polyphaga</taxon>
        <taxon>Cucujiformia</taxon>
        <taxon>Tenebrionidae</taxon>
        <taxon>Pimeliinae</taxon>
        <taxon>Asbolus</taxon>
    </lineage>
</organism>
<dbReference type="Gene3D" id="2.30.39.10">
    <property type="entry name" value="Alpha-1-antitrypsin, domain 1"/>
    <property type="match status" value="2"/>
</dbReference>
<keyword evidence="5" id="KW-0732">Signal</keyword>
<dbReference type="CDD" id="cd19955">
    <property type="entry name" value="serpin48-like_insects"/>
    <property type="match status" value="1"/>
</dbReference>
<evidence type="ECO:0000256" key="5">
    <source>
        <dbReference type="SAM" id="SignalP"/>
    </source>
</evidence>
<dbReference type="GO" id="GO:0004867">
    <property type="term" value="F:serine-type endopeptidase inhibitor activity"/>
    <property type="evidence" value="ECO:0007669"/>
    <property type="project" value="UniProtKB-KW"/>
</dbReference>
<dbReference type="PROSITE" id="PS00284">
    <property type="entry name" value="SERPIN"/>
    <property type="match status" value="1"/>
</dbReference>
<dbReference type="InterPro" id="IPR023796">
    <property type="entry name" value="Serpin_dom"/>
</dbReference>
<gene>
    <name evidence="7" type="ORF">BDFB_010658</name>
</gene>
<protein>
    <submittedName>
        <fullName evidence="7">Serpin domain containing protein</fullName>
    </submittedName>
</protein>
<evidence type="ECO:0000256" key="3">
    <source>
        <dbReference type="ARBA" id="ARBA00022900"/>
    </source>
</evidence>
<dbReference type="OrthoDB" id="671595at2759"/>
<comment type="caution">
    <text evidence="7">The sequence shown here is derived from an EMBL/GenBank/DDBJ whole genome shotgun (WGS) entry which is preliminary data.</text>
</comment>
<dbReference type="Gene3D" id="3.30.497.10">
    <property type="entry name" value="Antithrombin, subunit I, domain 2"/>
    <property type="match status" value="1"/>
</dbReference>
<dbReference type="SUPFAM" id="SSF56574">
    <property type="entry name" value="Serpins"/>
    <property type="match status" value="1"/>
</dbReference>
<dbReference type="InterPro" id="IPR036186">
    <property type="entry name" value="Serpin_sf"/>
</dbReference>
<dbReference type="PANTHER" id="PTHR11461:SF211">
    <property type="entry name" value="GH10112P-RELATED"/>
    <property type="match status" value="1"/>
</dbReference>
<proteinExistence type="inferred from homology"/>
<evidence type="ECO:0000313" key="8">
    <source>
        <dbReference type="Proteomes" id="UP000292052"/>
    </source>
</evidence>
<dbReference type="EMBL" id="QDEB01016504">
    <property type="protein sequence ID" value="RZC41509.1"/>
    <property type="molecule type" value="Genomic_DNA"/>
</dbReference>
<name>A0A482W9U9_ASBVE</name>